<feature type="domain" description="YDG" evidence="4">
    <location>
        <begin position="116"/>
        <end position="267"/>
    </location>
</feature>
<feature type="compositionally biased region" description="Polar residues" evidence="3">
    <location>
        <begin position="342"/>
        <end position="352"/>
    </location>
</feature>
<reference evidence="5" key="2">
    <citation type="journal article" date="2021" name="Genome Biol. Evol.">
        <title>Developing a high-quality reference genome for a parasitic bivalve with doubly uniparental inheritance (Bivalvia: Unionida).</title>
        <authorList>
            <person name="Smith C.H."/>
        </authorList>
    </citation>
    <scope>NUCLEOTIDE SEQUENCE</scope>
    <source>
        <strain evidence="5">CHS0354</strain>
        <tissue evidence="5">Mantle</tissue>
    </source>
</reference>
<comment type="subcellular location">
    <subcellularLocation>
        <location evidence="2">Nucleus</location>
    </subcellularLocation>
</comment>
<organism evidence="5 6">
    <name type="scientific">Potamilus streckersoni</name>
    <dbReference type="NCBI Taxonomy" id="2493646"/>
    <lineage>
        <taxon>Eukaryota</taxon>
        <taxon>Metazoa</taxon>
        <taxon>Spiralia</taxon>
        <taxon>Lophotrochozoa</taxon>
        <taxon>Mollusca</taxon>
        <taxon>Bivalvia</taxon>
        <taxon>Autobranchia</taxon>
        <taxon>Heteroconchia</taxon>
        <taxon>Palaeoheterodonta</taxon>
        <taxon>Unionida</taxon>
        <taxon>Unionoidea</taxon>
        <taxon>Unionidae</taxon>
        <taxon>Ambleminae</taxon>
        <taxon>Lampsilini</taxon>
        <taxon>Potamilus</taxon>
    </lineage>
</organism>
<evidence type="ECO:0000259" key="4">
    <source>
        <dbReference type="PROSITE" id="PS51015"/>
    </source>
</evidence>
<dbReference type="GO" id="GO:0044027">
    <property type="term" value="P:negative regulation of gene expression via chromosomal CpG island methylation"/>
    <property type="evidence" value="ECO:0007669"/>
    <property type="project" value="TreeGrafter"/>
</dbReference>
<dbReference type="PANTHER" id="PTHR14140">
    <property type="entry name" value="E3 UBIQUITIN-PROTEIN LIGASE UHRF-RELATED"/>
    <property type="match status" value="1"/>
</dbReference>
<keyword evidence="1 2" id="KW-0539">Nucleus</keyword>
<dbReference type="GO" id="GO:0016567">
    <property type="term" value="P:protein ubiquitination"/>
    <property type="evidence" value="ECO:0007669"/>
    <property type="project" value="TreeGrafter"/>
</dbReference>
<dbReference type="FunFam" id="2.30.280.10:FF:000005">
    <property type="entry name" value="E3 ubiquitin-protein ligase UHRF1"/>
    <property type="match status" value="1"/>
</dbReference>
<dbReference type="PROSITE" id="PS51015">
    <property type="entry name" value="YDG"/>
    <property type="match status" value="1"/>
</dbReference>
<sequence length="383" mass="42804">MASSYENLRQKNLEDNRRILQEIGLFNPLKFKPNVSFKGHVRREAESDDSPSPKRVAVELELENSESLRGTHRQSARLSGAAPQSKESIQEEVEKREDEEVNIPGKVTPNRLNVYGPIEGVEVGTQWKSRMQCCYAGIHRPTVAGIHPGPEGAYSIALSGGYDDNLDLGDGFTYTGEGGRDLKGTKTNPKNLRTAPQSKDQTLSRGNLALNKSVKTGKPVRVIRGHKLDSPFAPRWGYRYDGLYTVEKAWYTTGLAGFGVWKFALRRCHNQAPPPWDILEDDAIEESDKENSNKEKKEHVSESNESDDISQKKLTTTPRGTKSKTLEEIFSDSGVDSHLHDSQGSSAGFRQTNYHESEKRNKKRKNKANVYDVDENGNNSGTQ</sequence>
<feature type="compositionally biased region" description="Polar residues" evidence="3">
    <location>
        <begin position="185"/>
        <end position="201"/>
    </location>
</feature>
<proteinExistence type="predicted"/>
<feature type="region of interest" description="Disordered" evidence="3">
    <location>
        <begin position="286"/>
        <end position="383"/>
    </location>
</feature>
<keyword evidence="6" id="KW-1185">Reference proteome</keyword>
<feature type="compositionally biased region" description="Basic and acidic residues" evidence="3">
    <location>
        <begin position="289"/>
        <end position="302"/>
    </location>
</feature>
<dbReference type="Pfam" id="PF02182">
    <property type="entry name" value="SAD_SRA"/>
    <property type="match status" value="1"/>
</dbReference>
<evidence type="ECO:0000256" key="3">
    <source>
        <dbReference type="SAM" id="MobiDB-lite"/>
    </source>
</evidence>
<gene>
    <name evidence="5" type="ORF">CHS0354_011832</name>
</gene>
<dbReference type="EMBL" id="JAEAOA010000721">
    <property type="protein sequence ID" value="KAK3609073.1"/>
    <property type="molecule type" value="Genomic_DNA"/>
</dbReference>
<dbReference type="PANTHER" id="PTHR14140:SF27">
    <property type="entry name" value="OS04G0289800 PROTEIN"/>
    <property type="match status" value="1"/>
</dbReference>
<reference evidence="5" key="3">
    <citation type="submission" date="2023-05" db="EMBL/GenBank/DDBJ databases">
        <authorList>
            <person name="Smith C.H."/>
        </authorList>
    </citation>
    <scope>NUCLEOTIDE SEQUENCE</scope>
    <source>
        <strain evidence="5">CHS0354</strain>
        <tissue evidence="5">Mantle</tissue>
    </source>
</reference>
<dbReference type="GO" id="GO:0061630">
    <property type="term" value="F:ubiquitin protein ligase activity"/>
    <property type="evidence" value="ECO:0007669"/>
    <property type="project" value="TreeGrafter"/>
</dbReference>
<reference evidence="5" key="1">
    <citation type="journal article" date="2021" name="Genome Biol. Evol.">
        <title>A High-Quality Reference Genome for a Parasitic Bivalve with Doubly Uniparental Inheritance (Bivalvia: Unionida).</title>
        <authorList>
            <person name="Smith C.H."/>
        </authorList>
    </citation>
    <scope>NUCLEOTIDE SEQUENCE</scope>
    <source>
        <strain evidence="5">CHS0354</strain>
    </source>
</reference>
<evidence type="ECO:0000256" key="2">
    <source>
        <dbReference type="PROSITE-ProRule" id="PRU00358"/>
    </source>
</evidence>
<dbReference type="InterPro" id="IPR003105">
    <property type="entry name" value="SRA_YDG"/>
</dbReference>
<accession>A0AAE0WBE4</accession>
<dbReference type="SMART" id="SM00466">
    <property type="entry name" value="SRA"/>
    <property type="match status" value="1"/>
</dbReference>
<dbReference type="AlphaFoldDB" id="A0AAE0WBE4"/>
<evidence type="ECO:0000313" key="5">
    <source>
        <dbReference type="EMBL" id="KAK3609073.1"/>
    </source>
</evidence>
<comment type="caution">
    <text evidence="5">The sequence shown here is derived from an EMBL/GenBank/DDBJ whole genome shotgun (WGS) entry which is preliminary data.</text>
</comment>
<dbReference type="Proteomes" id="UP001195483">
    <property type="component" value="Unassembled WGS sequence"/>
</dbReference>
<protein>
    <recommendedName>
        <fullName evidence="4">YDG domain-containing protein</fullName>
    </recommendedName>
</protein>
<dbReference type="InterPro" id="IPR036987">
    <property type="entry name" value="SRA-YDG_sf"/>
</dbReference>
<dbReference type="InterPro" id="IPR015947">
    <property type="entry name" value="PUA-like_sf"/>
</dbReference>
<evidence type="ECO:0000313" key="6">
    <source>
        <dbReference type="Proteomes" id="UP001195483"/>
    </source>
</evidence>
<feature type="compositionally biased region" description="Basic and acidic residues" evidence="3">
    <location>
        <begin position="88"/>
        <end position="98"/>
    </location>
</feature>
<dbReference type="GO" id="GO:0005634">
    <property type="term" value="C:nucleus"/>
    <property type="evidence" value="ECO:0007669"/>
    <property type="project" value="UniProtKB-SubCell"/>
</dbReference>
<name>A0AAE0WBE4_9BIVA</name>
<dbReference type="InterPro" id="IPR045134">
    <property type="entry name" value="UHRF1/2-like"/>
</dbReference>
<feature type="region of interest" description="Disordered" evidence="3">
    <location>
        <begin position="63"/>
        <end position="106"/>
    </location>
</feature>
<feature type="region of interest" description="Disordered" evidence="3">
    <location>
        <begin position="177"/>
        <end position="201"/>
    </location>
</feature>
<dbReference type="Gene3D" id="2.30.280.10">
    <property type="entry name" value="SRA-YDG"/>
    <property type="match status" value="1"/>
</dbReference>
<dbReference type="SUPFAM" id="SSF88697">
    <property type="entry name" value="PUA domain-like"/>
    <property type="match status" value="1"/>
</dbReference>
<evidence type="ECO:0000256" key="1">
    <source>
        <dbReference type="ARBA" id="ARBA00023242"/>
    </source>
</evidence>